<sequence>MGTDWAAVKLPDGYIRQAIDALEIENLPIIIIGDYGSSHGSNSVYTMQFIIEALKETKIFDENKQQIFVVRNALSTNDLFEVLANNRSYYGVTSGRSFYEQCLPSNSLAFGYTSTLLHWLSTKPCNLSDQCLVHGSRNESEINEFEQQAALDYAHFLEYRSRELVHGGVLVLVILANSEKDNRDHVDPCNKNRMKIGGFAGPVTGSLYQQEG</sequence>
<dbReference type="InterPro" id="IPR029063">
    <property type="entry name" value="SAM-dependent_MTases_sf"/>
</dbReference>
<name>A0A818WZT9_9BILA</name>
<evidence type="ECO:0000313" key="2">
    <source>
        <dbReference type="Proteomes" id="UP000663872"/>
    </source>
</evidence>
<dbReference type="InterPro" id="IPR005299">
    <property type="entry name" value="MeTrfase_7"/>
</dbReference>
<dbReference type="EMBL" id="CAJNYT010005370">
    <property type="protein sequence ID" value="CAF3732206.1"/>
    <property type="molecule type" value="Genomic_DNA"/>
</dbReference>
<reference evidence="1" key="1">
    <citation type="submission" date="2021-02" db="EMBL/GenBank/DDBJ databases">
        <authorList>
            <person name="Nowell W R."/>
        </authorList>
    </citation>
    <scope>NUCLEOTIDE SEQUENCE</scope>
</reference>
<protein>
    <submittedName>
        <fullName evidence="1">Uncharacterized protein</fullName>
    </submittedName>
</protein>
<dbReference type="GO" id="GO:0008168">
    <property type="term" value="F:methyltransferase activity"/>
    <property type="evidence" value="ECO:0007669"/>
    <property type="project" value="InterPro"/>
</dbReference>
<gene>
    <name evidence="1" type="ORF">GRG538_LOCUS30337</name>
</gene>
<organism evidence="1 2">
    <name type="scientific">Rotaria socialis</name>
    <dbReference type="NCBI Taxonomy" id="392032"/>
    <lineage>
        <taxon>Eukaryota</taxon>
        <taxon>Metazoa</taxon>
        <taxon>Spiralia</taxon>
        <taxon>Gnathifera</taxon>
        <taxon>Rotifera</taxon>
        <taxon>Eurotatoria</taxon>
        <taxon>Bdelloidea</taxon>
        <taxon>Philodinida</taxon>
        <taxon>Philodinidae</taxon>
        <taxon>Rotaria</taxon>
    </lineage>
</organism>
<accession>A0A818WZT9</accession>
<dbReference type="PANTHER" id="PTHR31009">
    <property type="entry name" value="S-ADENOSYL-L-METHIONINE:CARBOXYL METHYLTRANSFERASE FAMILY PROTEIN"/>
    <property type="match status" value="1"/>
</dbReference>
<dbReference type="Gene3D" id="3.40.50.150">
    <property type="entry name" value="Vaccinia Virus protein VP39"/>
    <property type="match status" value="1"/>
</dbReference>
<comment type="caution">
    <text evidence="1">The sequence shown here is derived from an EMBL/GenBank/DDBJ whole genome shotgun (WGS) entry which is preliminary data.</text>
</comment>
<dbReference type="Proteomes" id="UP000663872">
    <property type="component" value="Unassembled WGS sequence"/>
</dbReference>
<proteinExistence type="predicted"/>
<dbReference type="SUPFAM" id="SSF53335">
    <property type="entry name" value="S-adenosyl-L-methionine-dependent methyltransferases"/>
    <property type="match status" value="1"/>
</dbReference>
<evidence type="ECO:0000313" key="1">
    <source>
        <dbReference type="EMBL" id="CAF3732206.1"/>
    </source>
</evidence>
<dbReference type="Pfam" id="PF03492">
    <property type="entry name" value="Methyltransf_7"/>
    <property type="match status" value="1"/>
</dbReference>
<dbReference type="AlphaFoldDB" id="A0A818WZT9"/>